<keyword evidence="5" id="KW-1185">Reference proteome</keyword>
<dbReference type="InterPro" id="IPR050362">
    <property type="entry name" value="Cation-dep_OMT"/>
</dbReference>
<evidence type="ECO:0000256" key="1">
    <source>
        <dbReference type="ARBA" id="ARBA00022603"/>
    </source>
</evidence>
<evidence type="ECO:0000313" key="4">
    <source>
        <dbReference type="EMBL" id="MFD0749712.1"/>
    </source>
</evidence>
<reference evidence="5" key="1">
    <citation type="journal article" date="2019" name="Int. J. Syst. Evol. Microbiol.">
        <title>The Global Catalogue of Microorganisms (GCM) 10K type strain sequencing project: providing services to taxonomists for standard genome sequencing and annotation.</title>
        <authorList>
            <consortium name="The Broad Institute Genomics Platform"/>
            <consortium name="The Broad Institute Genome Sequencing Center for Infectious Disease"/>
            <person name="Wu L."/>
            <person name="Ma J."/>
        </authorList>
    </citation>
    <scope>NUCLEOTIDE SEQUENCE [LARGE SCALE GENOMIC DNA]</scope>
    <source>
        <strain evidence="5">CCUG 63418</strain>
    </source>
</reference>
<keyword evidence="2 4" id="KW-0808">Transferase</keyword>
<dbReference type="PANTHER" id="PTHR10509:SF14">
    <property type="entry name" value="CAFFEOYL-COA O-METHYLTRANSFERASE 3-RELATED"/>
    <property type="match status" value="1"/>
</dbReference>
<keyword evidence="3" id="KW-0949">S-adenosyl-L-methionine</keyword>
<organism evidence="4 5">
    <name type="scientific">Mucilaginibacter calamicampi</name>
    <dbReference type="NCBI Taxonomy" id="1302352"/>
    <lineage>
        <taxon>Bacteria</taxon>
        <taxon>Pseudomonadati</taxon>
        <taxon>Bacteroidota</taxon>
        <taxon>Sphingobacteriia</taxon>
        <taxon>Sphingobacteriales</taxon>
        <taxon>Sphingobacteriaceae</taxon>
        <taxon>Mucilaginibacter</taxon>
    </lineage>
</organism>
<keyword evidence="1 4" id="KW-0489">Methyltransferase</keyword>
<dbReference type="PROSITE" id="PS51682">
    <property type="entry name" value="SAM_OMT_I"/>
    <property type="match status" value="1"/>
</dbReference>
<dbReference type="Gene3D" id="3.40.50.150">
    <property type="entry name" value="Vaccinia Virus protein VP39"/>
    <property type="match status" value="1"/>
</dbReference>
<dbReference type="Pfam" id="PF01596">
    <property type="entry name" value="Methyltransf_3"/>
    <property type="match status" value="1"/>
</dbReference>
<dbReference type="SUPFAM" id="SSF53335">
    <property type="entry name" value="S-adenosyl-L-methionine-dependent methyltransferases"/>
    <property type="match status" value="1"/>
</dbReference>
<dbReference type="EC" id="2.1.1.-" evidence="4"/>
<dbReference type="EMBL" id="JBHTHU010000005">
    <property type="protein sequence ID" value="MFD0749712.1"/>
    <property type="molecule type" value="Genomic_DNA"/>
</dbReference>
<proteinExistence type="predicted"/>
<gene>
    <name evidence="4" type="ORF">ACFQZS_06140</name>
</gene>
<dbReference type="RefSeq" id="WP_377098321.1">
    <property type="nucleotide sequence ID" value="NZ_JBHTHU010000005.1"/>
</dbReference>
<dbReference type="Proteomes" id="UP001596958">
    <property type="component" value="Unassembled WGS sequence"/>
</dbReference>
<dbReference type="PANTHER" id="PTHR10509">
    <property type="entry name" value="O-METHYLTRANSFERASE-RELATED"/>
    <property type="match status" value="1"/>
</dbReference>
<dbReference type="InterPro" id="IPR002935">
    <property type="entry name" value="SAM_O-MeTrfase"/>
</dbReference>
<dbReference type="GO" id="GO:0032259">
    <property type="term" value="P:methylation"/>
    <property type="evidence" value="ECO:0007669"/>
    <property type="project" value="UniProtKB-KW"/>
</dbReference>
<sequence>MNDSHTTWTAVDTYFNNLLLPADQYLDVALSDAAEAGMPMHNVSPSQGQLIALLMRMHQSKSVLEIGTLGGYSTIWIARALPEGGRVISLEIDPTRAEVARKSIARAGLDNKVEIITGAAVDTLPTLAAKGYAPFDFIFIDADKPSNPIYLEWALKLSRAGTVIFADNVVRNGAVTNADSDDANVKGVQQFTELIAKETRLSATAIQTVGEKGYDGFILAIVQS</sequence>
<evidence type="ECO:0000256" key="2">
    <source>
        <dbReference type="ARBA" id="ARBA00022679"/>
    </source>
</evidence>
<evidence type="ECO:0000313" key="5">
    <source>
        <dbReference type="Proteomes" id="UP001596958"/>
    </source>
</evidence>
<dbReference type="CDD" id="cd02440">
    <property type="entry name" value="AdoMet_MTases"/>
    <property type="match status" value="1"/>
</dbReference>
<name>A0ABW2YWG6_9SPHI</name>
<dbReference type="InterPro" id="IPR029063">
    <property type="entry name" value="SAM-dependent_MTases_sf"/>
</dbReference>
<dbReference type="GO" id="GO:0008168">
    <property type="term" value="F:methyltransferase activity"/>
    <property type="evidence" value="ECO:0007669"/>
    <property type="project" value="UniProtKB-KW"/>
</dbReference>
<accession>A0ABW2YWG6</accession>
<protein>
    <submittedName>
        <fullName evidence="4">O-methyltransferase</fullName>
        <ecNumber evidence="4">2.1.1.-</ecNumber>
    </submittedName>
</protein>
<comment type="caution">
    <text evidence="4">The sequence shown here is derived from an EMBL/GenBank/DDBJ whole genome shotgun (WGS) entry which is preliminary data.</text>
</comment>
<evidence type="ECO:0000256" key="3">
    <source>
        <dbReference type="ARBA" id="ARBA00022691"/>
    </source>
</evidence>